<evidence type="ECO:0000313" key="2">
    <source>
        <dbReference type="EMBL" id="KPK70945.1"/>
    </source>
</evidence>
<dbReference type="EMBL" id="LJUO01000077">
    <property type="protein sequence ID" value="KPK70945.1"/>
    <property type="molecule type" value="Genomic_DNA"/>
</dbReference>
<gene>
    <name evidence="2" type="ORF">AMJ87_08110</name>
</gene>
<dbReference type="Gene3D" id="3.40.50.2000">
    <property type="entry name" value="Glycogen Phosphorylase B"/>
    <property type="match status" value="2"/>
</dbReference>
<dbReference type="AlphaFoldDB" id="A0A0S8GE84"/>
<dbReference type="SUPFAM" id="SSF53756">
    <property type="entry name" value="UDP-Glycosyltransferase/glycogen phosphorylase"/>
    <property type="match status" value="1"/>
</dbReference>
<evidence type="ECO:0000259" key="1">
    <source>
        <dbReference type="Pfam" id="PF13439"/>
    </source>
</evidence>
<dbReference type="PANTHER" id="PTHR45947:SF3">
    <property type="entry name" value="SULFOQUINOVOSYL TRANSFERASE SQD2"/>
    <property type="match status" value="1"/>
</dbReference>
<dbReference type="Proteomes" id="UP000051096">
    <property type="component" value="Unassembled WGS sequence"/>
</dbReference>
<accession>A0A0S8GE84</accession>
<sequence>MKGTKRLLVITYYWPPCGGPGALRPVKFAKYLPQFGVEPVVLTRKMIAYHSRDEQLEHDIKHVKVIATESLDPARMLYLLGMRQYHPRPWQKPIKQAMNFPDNKLAWLPFSYCAGIHRTYDSIFVTAPPFSAFLTGYYLARRTGKPLVLDFRDAWLEFPFLPYTGRAQKAFATQWEKKVINAASCIVTVDDNIKQALVHRYPNAAQKISVIPNGYDPDDFVPENKASTFTLTHLGTVREERNPEPALRAVQCLIASNRMRSDDVQVQFIGYVEQPYERIIKRYPFTAITGYLSHRHALRLFSAGHVGLLITTGSKYFFPSRQNEYLASGLPILVCGTSKGCHLIEDAFKKGYPGWVYDYDDIKGMQTKILTLYEDFKNNRLQKGETPYKEFTRKNLTGKLAELIHNL</sequence>
<protein>
    <recommendedName>
        <fullName evidence="1">Glycosyltransferase subfamily 4-like N-terminal domain-containing protein</fullName>
    </recommendedName>
</protein>
<comment type="caution">
    <text evidence="2">The sequence shown here is derived from an EMBL/GenBank/DDBJ whole genome shotgun (WGS) entry which is preliminary data.</text>
</comment>
<dbReference type="Pfam" id="PF13439">
    <property type="entry name" value="Glyco_transf_4"/>
    <property type="match status" value="1"/>
</dbReference>
<dbReference type="GO" id="GO:0016758">
    <property type="term" value="F:hexosyltransferase activity"/>
    <property type="evidence" value="ECO:0007669"/>
    <property type="project" value="TreeGrafter"/>
</dbReference>
<proteinExistence type="predicted"/>
<organism evidence="2 3">
    <name type="scientific">candidate division WOR_3 bacterium SM23_60</name>
    <dbReference type="NCBI Taxonomy" id="1703780"/>
    <lineage>
        <taxon>Bacteria</taxon>
        <taxon>Bacteria division WOR-3</taxon>
    </lineage>
</organism>
<feature type="domain" description="Glycosyltransferase subfamily 4-like N-terminal" evidence="1">
    <location>
        <begin position="89"/>
        <end position="218"/>
    </location>
</feature>
<name>A0A0S8GE84_UNCW3</name>
<evidence type="ECO:0000313" key="3">
    <source>
        <dbReference type="Proteomes" id="UP000051096"/>
    </source>
</evidence>
<dbReference type="InterPro" id="IPR028098">
    <property type="entry name" value="Glyco_trans_4-like_N"/>
</dbReference>
<dbReference type="InterPro" id="IPR050194">
    <property type="entry name" value="Glycosyltransferase_grp1"/>
</dbReference>
<dbReference type="PANTHER" id="PTHR45947">
    <property type="entry name" value="SULFOQUINOVOSYL TRANSFERASE SQD2"/>
    <property type="match status" value="1"/>
</dbReference>
<reference evidence="2 3" key="1">
    <citation type="journal article" date="2015" name="Microbiome">
        <title>Genomic resolution of linkages in carbon, nitrogen, and sulfur cycling among widespread estuary sediment bacteria.</title>
        <authorList>
            <person name="Baker B.J."/>
            <person name="Lazar C.S."/>
            <person name="Teske A.P."/>
            <person name="Dick G.J."/>
        </authorList>
    </citation>
    <scope>NUCLEOTIDE SEQUENCE [LARGE SCALE GENOMIC DNA]</scope>
    <source>
        <strain evidence="2">SM23_60</strain>
    </source>
</reference>